<dbReference type="GO" id="GO:0043565">
    <property type="term" value="F:sequence-specific DNA binding"/>
    <property type="evidence" value="ECO:0007669"/>
    <property type="project" value="InterPro"/>
</dbReference>
<dbReference type="Pfam" id="PF01527">
    <property type="entry name" value="HTH_Tnp_1"/>
    <property type="match status" value="1"/>
</dbReference>
<dbReference type="GO" id="GO:0004803">
    <property type="term" value="F:transposase activity"/>
    <property type="evidence" value="ECO:0007669"/>
    <property type="project" value="InterPro"/>
</dbReference>
<name>A0A6G9XU06_NOCBR</name>
<protein>
    <submittedName>
        <fullName evidence="2">Transposase</fullName>
    </submittedName>
</protein>
<dbReference type="InterPro" id="IPR036388">
    <property type="entry name" value="WH-like_DNA-bd_sf"/>
</dbReference>
<proteinExistence type="predicted"/>
<feature type="region of interest" description="Disordered" evidence="1">
    <location>
        <begin position="80"/>
        <end position="119"/>
    </location>
</feature>
<dbReference type="EMBL" id="CP046171">
    <property type="protein sequence ID" value="QIS04313.1"/>
    <property type="molecule type" value="Genomic_DNA"/>
</dbReference>
<feature type="compositionally biased region" description="Basic and acidic residues" evidence="1">
    <location>
        <begin position="88"/>
        <end position="98"/>
    </location>
</feature>
<accession>A0A6G9XU06</accession>
<evidence type="ECO:0000313" key="3">
    <source>
        <dbReference type="Proteomes" id="UP000501705"/>
    </source>
</evidence>
<organism evidence="2 3">
    <name type="scientific">Nocardia brasiliensis</name>
    <dbReference type="NCBI Taxonomy" id="37326"/>
    <lineage>
        <taxon>Bacteria</taxon>
        <taxon>Bacillati</taxon>
        <taxon>Actinomycetota</taxon>
        <taxon>Actinomycetes</taxon>
        <taxon>Mycobacteriales</taxon>
        <taxon>Nocardiaceae</taxon>
        <taxon>Nocardia</taxon>
    </lineage>
</organism>
<dbReference type="Proteomes" id="UP000501705">
    <property type="component" value="Chromosome"/>
</dbReference>
<sequence>MFLMPRPRRSYSPEYRVEAAHRVIDSGPPVRDVARELDVHENLLHKWVRDERRRMASAGQAGRGGTQYQRCSTTFRGRVCGTGPVAGHGDRAGGEDGRTSQGHRPSGKASAYLAARHPK</sequence>
<gene>
    <name evidence="2" type="ORF">F5X71_20030</name>
</gene>
<dbReference type="AlphaFoldDB" id="A0A6G9XU06"/>
<dbReference type="Gene3D" id="1.10.10.10">
    <property type="entry name" value="Winged helix-like DNA-binding domain superfamily/Winged helix DNA-binding domain"/>
    <property type="match status" value="1"/>
</dbReference>
<dbReference type="InterPro" id="IPR010921">
    <property type="entry name" value="Trp_repressor/repl_initiator"/>
</dbReference>
<evidence type="ECO:0000313" key="2">
    <source>
        <dbReference type="EMBL" id="QIS04313.1"/>
    </source>
</evidence>
<dbReference type="SUPFAM" id="SSF48295">
    <property type="entry name" value="TrpR-like"/>
    <property type="match status" value="1"/>
</dbReference>
<evidence type="ECO:0000256" key="1">
    <source>
        <dbReference type="SAM" id="MobiDB-lite"/>
    </source>
</evidence>
<dbReference type="GO" id="GO:0006313">
    <property type="term" value="P:DNA transposition"/>
    <property type="evidence" value="ECO:0007669"/>
    <property type="project" value="InterPro"/>
</dbReference>
<reference evidence="2 3" key="1">
    <citation type="journal article" date="2019" name="ACS Chem. Biol.">
        <title>Identification and Mobilization of a Cryptic Antibiotic Biosynthesis Gene Locus from a Human-Pathogenic Nocardia Isolate.</title>
        <authorList>
            <person name="Herisse M."/>
            <person name="Ishida K."/>
            <person name="Porter J.L."/>
            <person name="Howden B."/>
            <person name="Hertweck C."/>
            <person name="Stinear T.P."/>
            <person name="Pidot S.J."/>
        </authorList>
    </citation>
    <scope>NUCLEOTIDE SEQUENCE [LARGE SCALE GENOMIC DNA]</scope>
    <source>
        <strain evidence="2 3">AUSMDU00024985</strain>
    </source>
</reference>
<dbReference type="InterPro" id="IPR002514">
    <property type="entry name" value="Transposase_8"/>
</dbReference>